<dbReference type="Gene3D" id="2.60.40.690">
    <property type="entry name" value="Alpha-macroglobulin, receptor-binding domain"/>
    <property type="match status" value="1"/>
</dbReference>
<evidence type="ECO:0000256" key="3">
    <source>
        <dbReference type="SAM" id="Phobius"/>
    </source>
</evidence>
<feature type="domain" description="Alpha-2-macroglobulin bait region" evidence="5">
    <location>
        <begin position="494"/>
        <end position="628"/>
    </location>
</feature>
<sequence length="1590" mass="181382">MWQVVLVCLFLGVRGQGLNIPQGSGVSPGFRPNARPGDVLISNDVNYDEPTFFVIASKRVRPGHVYKVAVNILKSDYVINVRASIQRDGVEVSSDTKRVHRNIPEILLLKVPGTSAPGRYRLKVQGNYEDALTGVAFMNETDLKFSQRSMTILIQMDKPIYKQGQIVRFRSIPITTSLKAFDDPVDVYMIDPNGYVMRRWLSRQSNIGAVSLEYALADQVVVGSWKIRVIAQGQVEERSFKVEEYFQTRFEVNVSMPASFVDTDSFIHGYVEANYTSGAPVRANLTLRITMKPFEPSYRLVDARQPLIERFIPYFHGHYHFKIPMYDLASLVSQLDGMEVKVLAIVGDPFYDEIIEGYSSALVFNSSVNLQFMGSKPQVFKPTAPFKAYLSISYYDNSQLPFERQPYQLVEVDPTIIYRNGAQQKLETHVLQPIFTQPGIFELEIDLLTEPRVDKNQLNNIKYIRLQARYRDDQNSATAEMLAVAQYAPFNHHLSVSTSTTEAKVGEYIIFHVRADFYVKEFSYVLVSKGIIIHGGTEALSSSIRTFAVALSPEMAPSTTIVVYHISNEGEVVADSLTFPVNGISRNKFNVSLNNYKEKQGNSIEVVVWGEPGAYVGISAMDRDMYTMQAGNELSHAHVLLELDSFESDSNGTIQHLWRFRTGEADRLVHYPSPTYGIDTNRTFAYAGLVIFTDAIVPRVQINCDPQLGLLSCLNGMCYSKNKRCNNVYDCEDGSDESNCPQRKFDFAQWHVTRRNRFERLYQNFWLWSDFNVGPLGHHIFNISVPERPAYWVINSFSMSKTRGFGILTHPLQYAGARPFYMTLEMPSKCMQGEQLGLRVSLFNFMDNNLQVMVILANSKDYKFVHVGQEGIVYSYSASTSGGEHQHLIWLFAQSSSVVYMPMVPTRLGDINVTVQAVTPIGKFSVSRILNVDADGIPQYRHASTFMDLSNHAYMIKFLDVNLTEVPVITYQKDRYYVFGSNRAWISVFGDVVGPSFPNMPMDSNNLLRLPGGSGENNMFNFAFNLLTIKYMRITNQRRPDLDKQAFYHLNRAYARQMSYQGPGGSFKPFRWNSNPSVWLTAFCARIFHEANFNEWEFYLYIDPQVIIGAVNWLLQYQTPYGAFYETTMYSYDRKMNLTSDRINDPVRYRNISLTAHVLITLLQVRDLPGDVGSKAANARNQALAYLERMLPIIKDFIDPFELAITSYALTLAGSPVGEEAFNMLSSKSREVDGMVYWGREATPNPEYSRQSERQYLVARLPYKYDASNIETTAYALLTYVERQALMQENIVHWLNYQRLTDGGWASTQDSLIALQALMEYTIRSRIREVTDLTVTVKPSAGPLFEKTFVVHESTMSQLQKVQIPNAWGSVDVLAKGAGMAVVQLSVQYHVDVTRYQTLPPIQAFAVYPSVIYKGRNSSQILMRSCQKWTLTNESIASGMAVLEVDIPTGYIIQQQDLDAYVLSQKVRNLRRARYYERKAYFYFEYLDDYLNCLEFTMERWYPVANVTRFVPVKVYDYYAPERFNETMFDMYTLYMLDICQVCGSYQCPYCPTYNFGYLIRPIPSTVFILGVLSIVLGSLMTNFLFGNNS</sequence>
<evidence type="ECO:0000256" key="2">
    <source>
        <dbReference type="PROSITE-ProRule" id="PRU00124"/>
    </source>
</evidence>
<dbReference type="InterPro" id="IPR047565">
    <property type="entry name" value="Alpha-macroglob_thiol-ester_cl"/>
</dbReference>
<comment type="caution">
    <text evidence="2">Lacks conserved residue(s) required for the propagation of feature annotation.</text>
</comment>
<feature type="chain" id="PRO_5012249449" evidence="4">
    <location>
        <begin position="16"/>
        <end position="1590"/>
    </location>
</feature>
<protein>
    <submittedName>
        <fullName evidence="8">Macroglobulin complement-related 2</fullName>
    </submittedName>
</protein>
<keyword evidence="4" id="KW-0732">Signal</keyword>
<dbReference type="Gene3D" id="6.20.50.160">
    <property type="match status" value="1"/>
</dbReference>
<evidence type="ECO:0000256" key="1">
    <source>
        <dbReference type="ARBA" id="ARBA00023157"/>
    </source>
</evidence>
<keyword evidence="3" id="KW-0472">Membrane</keyword>
<dbReference type="SMART" id="SM01419">
    <property type="entry name" value="Thiol-ester_cl"/>
    <property type="match status" value="1"/>
</dbReference>
<dbReference type="InterPro" id="IPR050473">
    <property type="entry name" value="A2M/Complement_sys"/>
</dbReference>
<feature type="signal peptide" evidence="4">
    <location>
        <begin position="1"/>
        <end position="15"/>
    </location>
</feature>
<dbReference type="InterPro" id="IPR002890">
    <property type="entry name" value="MG2"/>
</dbReference>
<dbReference type="SMART" id="SM01359">
    <property type="entry name" value="A2M_N_2"/>
    <property type="match status" value="1"/>
</dbReference>
<dbReference type="InterPro" id="IPR013783">
    <property type="entry name" value="Ig-like_fold"/>
</dbReference>
<dbReference type="InterPro" id="IPR008930">
    <property type="entry name" value="Terpenoid_cyclase/PrenylTrfase"/>
</dbReference>
<dbReference type="InterPro" id="IPR036055">
    <property type="entry name" value="LDL_receptor-like_sf"/>
</dbReference>
<dbReference type="PROSITE" id="PS50068">
    <property type="entry name" value="LDLRA_2"/>
    <property type="match status" value="1"/>
</dbReference>
<dbReference type="Gene3D" id="2.60.40.10">
    <property type="entry name" value="Immunoglobulins"/>
    <property type="match status" value="2"/>
</dbReference>
<evidence type="ECO:0000259" key="6">
    <source>
        <dbReference type="SMART" id="SM01360"/>
    </source>
</evidence>
<feature type="domain" description="Alpha-2-macroglobulin" evidence="6">
    <location>
        <begin position="765"/>
        <end position="856"/>
    </location>
</feature>
<dbReference type="SUPFAM" id="SSF49410">
    <property type="entry name" value="Alpha-macroglobulin receptor domain"/>
    <property type="match status" value="1"/>
</dbReference>
<name>A0A0E4B810_9MYRI</name>
<dbReference type="PANTHER" id="PTHR11412">
    <property type="entry name" value="MACROGLOBULIN / COMPLEMENT"/>
    <property type="match status" value="1"/>
</dbReference>
<dbReference type="Gene3D" id="2.60.40.1940">
    <property type="match status" value="1"/>
</dbReference>
<dbReference type="SMART" id="SM00192">
    <property type="entry name" value="LDLa"/>
    <property type="match status" value="1"/>
</dbReference>
<dbReference type="GO" id="GO:0005615">
    <property type="term" value="C:extracellular space"/>
    <property type="evidence" value="ECO:0007669"/>
    <property type="project" value="InterPro"/>
</dbReference>
<dbReference type="GO" id="GO:0004866">
    <property type="term" value="F:endopeptidase inhibitor activity"/>
    <property type="evidence" value="ECO:0007669"/>
    <property type="project" value="InterPro"/>
</dbReference>
<dbReference type="Gene3D" id="4.10.400.10">
    <property type="entry name" value="Low-density Lipoprotein Receptor"/>
    <property type="match status" value="1"/>
</dbReference>
<dbReference type="EMBL" id="LC013270">
    <property type="protein sequence ID" value="BAR45628.1"/>
    <property type="molecule type" value="mRNA"/>
</dbReference>
<keyword evidence="3" id="KW-1133">Transmembrane helix</keyword>
<dbReference type="Gene3D" id="1.50.10.20">
    <property type="match status" value="1"/>
</dbReference>
<keyword evidence="3" id="KW-0812">Transmembrane</keyword>
<evidence type="ECO:0000256" key="4">
    <source>
        <dbReference type="SAM" id="SignalP"/>
    </source>
</evidence>
<dbReference type="SUPFAM" id="SSF57424">
    <property type="entry name" value="LDL receptor-like module"/>
    <property type="match status" value="1"/>
</dbReference>
<dbReference type="InterPro" id="IPR011625">
    <property type="entry name" value="A2M_N_BRD"/>
</dbReference>
<feature type="transmembrane region" description="Helical" evidence="3">
    <location>
        <begin position="1567"/>
        <end position="1586"/>
    </location>
</feature>
<dbReference type="InterPro" id="IPR001599">
    <property type="entry name" value="Macroglobln_a2"/>
</dbReference>
<dbReference type="PANTHER" id="PTHR11412:SF172">
    <property type="entry name" value="LD23292P"/>
    <property type="match status" value="1"/>
</dbReference>
<dbReference type="CDD" id="cd00112">
    <property type="entry name" value="LDLa"/>
    <property type="match status" value="1"/>
</dbReference>
<dbReference type="InterPro" id="IPR011626">
    <property type="entry name" value="Alpha-macroglobulin_TED"/>
</dbReference>
<feature type="domain" description="Alpha-macroglobulin receptor-binding" evidence="7">
    <location>
        <begin position="1438"/>
        <end position="1529"/>
    </location>
</feature>
<organism evidence="8">
    <name type="scientific">Niponia nodulosa</name>
    <dbReference type="NCBI Taxonomy" id="1325555"/>
    <lineage>
        <taxon>Eukaryota</taxon>
        <taxon>Metazoa</taxon>
        <taxon>Ecdysozoa</taxon>
        <taxon>Arthropoda</taxon>
        <taxon>Myriapoda</taxon>
        <taxon>Diplopoda</taxon>
        <taxon>Helminthomorpha</taxon>
        <taxon>Polydesmida</taxon>
        <taxon>Cryptodesmidae</taxon>
        <taxon>Niponia</taxon>
    </lineage>
</organism>
<dbReference type="SMART" id="SM01361">
    <property type="entry name" value="A2M_recep"/>
    <property type="match status" value="1"/>
</dbReference>
<dbReference type="Pfam" id="PF00207">
    <property type="entry name" value="A2M"/>
    <property type="match status" value="1"/>
</dbReference>
<feature type="disulfide bond" evidence="2">
    <location>
        <begin position="725"/>
        <end position="740"/>
    </location>
</feature>
<dbReference type="Pfam" id="PF07703">
    <property type="entry name" value="A2M_BRD"/>
    <property type="match status" value="1"/>
</dbReference>
<keyword evidence="1 2" id="KW-1015">Disulfide bond</keyword>
<dbReference type="Pfam" id="PF07677">
    <property type="entry name" value="A2M_recep"/>
    <property type="match status" value="1"/>
</dbReference>
<dbReference type="Pfam" id="PF07678">
    <property type="entry name" value="TED_complement"/>
    <property type="match status" value="1"/>
</dbReference>
<dbReference type="Gene3D" id="2.60.40.1930">
    <property type="match status" value="3"/>
</dbReference>
<gene>
    <name evidence="8" type="primary">Mcr2</name>
</gene>
<dbReference type="InterPro" id="IPR002172">
    <property type="entry name" value="LDrepeatLR_classA_rpt"/>
</dbReference>
<dbReference type="InterPro" id="IPR009048">
    <property type="entry name" value="A-macroglobulin_rcpt-bd"/>
</dbReference>
<dbReference type="Gene3D" id="2.20.130.20">
    <property type="match status" value="1"/>
</dbReference>
<proteinExistence type="evidence at transcript level"/>
<dbReference type="SMART" id="SM01360">
    <property type="entry name" value="A2M"/>
    <property type="match status" value="1"/>
</dbReference>
<dbReference type="SUPFAM" id="SSF48239">
    <property type="entry name" value="Terpenoid cyclases/Protein prenyltransferases"/>
    <property type="match status" value="1"/>
</dbReference>
<evidence type="ECO:0000259" key="5">
    <source>
        <dbReference type="SMART" id="SM01359"/>
    </source>
</evidence>
<evidence type="ECO:0000313" key="8">
    <source>
        <dbReference type="EMBL" id="BAR45628.1"/>
    </source>
</evidence>
<dbReference type="Pfam" id="PF00057">
    <property type="entry name" value="Ldl_recept_a"/>
    <property type="match status" value="1"/>
</dbReference>
<accession>A0A0E4B810</accession>
<reference evidence="8" key="1">
    <citation type="submission" date="2014-12" db="EMBL/GenBank/DDBJ databases">
        <title>Evolution of the complement system in protostomes revealed by de novo transcriptome analysis of six species of Arthropoda.</title>
        <authorList>
            <person name="Nonaka M."/>
            <person name="Sekiguchi R."/>
        </authorList>
    </citation>
    <scope>NUCLEOTIDE SEQUENCE</scope>
</reference>
<dbReference type="Pfam" id="PF01835">
    <property type="entry name" value="MG2"/>
    <property type="match status" value="1"/>
</dbReference>
<dbReference type="InterPro" id="IPR036595">
    <property type="entry name" value="A-macroglobulin_rcpt-bd_sf"/>
</dbReference>
<evidence type="ECO:0000259" key="7">
    <source>
        <dbReference type="SMART" id="SM01361"/>
    </source>
</evidence>
<feature type="disulfide bond" evidence="2">
    <location>
        <begin position="713"/>
        <end position="731"/>
    </location>
</feature>